<proteinExistence type="predicted"/>
<keyword evidence="3" id="KW-1185">Reference proteome</keyword>
<feature type="compositionally biased region" description="Basic and acidic residues" evidence="1">
    <location>
        <begin position="98"/>
        <end position="109"/>
    </location>
</feature>
<evidence type="ECO:0000313" key="3">
    <source>
        <dbReference type="Proteomes" id="UP001159428"/>
    </source>
</evidence>
<protein>
    <submittedName>
        <fullName evidence="2">Uncharacterized protein</fullName>
    </submittedName>
</protein>
<feature type="compositionally biased region" description="Basic and acidic residues" evidence="1">
    <location>
        <begin position="329"/>
        <end position="342"/>
    </location>
</feature>
<dbReference type="AlphaFoldDB" id="A0AAU9XH19"/>
<accession>A0AAU9XH19</accession>
<reference evidence="2 3" key="1">
    <citation type="submission" date="2022-05" db="EMBL/GenBank/DDBJ databases">
        <authorList>
            <consortium name="Genoscope - CEA"/>
            <person name="William W."/>
        </authorList>
    </citation>
    <scope>NUCLEOTIDE SEQUENCE [LARGE SCALE GENOMIC DNA]</scope>
</reference>
<comment type="caution">
    <text evidence="2">The sequence shown here is derived from an EMBL/GenBank/DDBJ whole genome shotgun (WGS) entry which is preliminary data.</text>
</comment>
<feature type="compositionally biased region" description="Polar residues" evidence="1">
    <location>
        <begin position="351"/>
        <end position="362"/>
    </location>
</feature>
<evidence type="ECO:0000313" key="2">
    <source>
        <dbReference type="EMBL" id="CAH3147538.1"/>
    </source>
</evidence>
<feature type="compositionally biased region" description="Basic and acidic residues" evidence="1">
    <location>
        <begin position="199"/>
        <end position="218"/>
    </location>
</feature>
<feature type="compositionally biased region" description="Basic residues" evidence="1">
    <location>
        <begin position="1"/>
        <end position="13"/>
    </location>
</feature>
<dbReference type="Proteomes" id="UP001159428">
    <property type="component" value="Unassembled WGS sequence"/>
</dbReference>
<organism evidence="2 3">
    <name type="scientific">Pocillopora meandrina</name>
    <dbReference type="NCBI Taxonomy" id="46732"/>
    <lineage>
        <taxon>Eukaryota</taxon>
        <taxon>Metazoa</taxon>
        <taxon>Cnidaria</taxon>
        <taxon>Anthozoa</taxon>
        <taxon>Hexacorallia</taxon>
        <taxon>Scleractinia</taxon>
        <taxon>Astrocoeniina</taxon>
        <taxon>Pocilloporidae</taxon>
        <taxon>Pocillopora</taxon>
    </lineage>
</organism>
<feature type="compositionally biased region" description="Polar residues" evidence="1">
    <location>
        <begin position="224"/>
        <end position="246"/>
    </location>
</feature>
<feature type="region of interest" description="Disordered" evidence="1">
    <location>
        <begin position="39"/>
        <end position="69"/>
    </location>
</feature>
<feature type="region of interest" description="Disordered" evidence="1">
    <location>
        <begin position="564"/>
        <end position="593"/>
    </location>
</feature>
<gene>
    <name evidence="2" type="ORF">PMEA_00023451</name>
</gene>
<feature type="compositionally biased region" description="Pro residues" evidence="1">
    <location>
        <begin position="169"/>
        <end position="179"/>
    </location>
</feature>
<dbReference type="EMBL" id="CALNXJ010000043">
    <property type="protein sequence ID" value="CAH3147538.1"/>
    <property type="molecule type" value="Genomic_DNA"/>
</dbReference>
<name>A0AAU9XH19_9CNID</name>
<evidence type="ECO:0000256" key="1">
    <source>
        <dbReference type="SAM" id="MobiDB-lite"/>
    </source>
</evidence>
<feature type="compositionally biased region" description="Basic residues" evidence="1">
    <location>
        <begin position="123"/>
        <end position="138"/>
    </location>
</feature>
<feature type="compositionally biased region" description="Basic and acidic residues" evidence="1">
    <location>
        <begin position="39"/>
        <end position="51"/>
    </location>
</feature>
<feature type="region of interest" description="Disordered" evidence="1">
    <location>
        <begin position="1"/>
        <end position="27"/>
    </location>
</feature>
<feature type="compositionally biased region" description="Basic residues" evidence="1">
    <location>
        <begin position="52"/>
        <end position="63"/>
    </location>
</feature>
<feature type="compositionally biased region" description="Basic residues" evidence="1">
    <location>
        <begin position="247"/>
        <end position="257"/>
    </location>
</feature>
<sequence length="593" mass="66308">MSFLKKMRGKSPSKNHQELQLRASVPSPTVECAKDKCLPDKKDTIREESRRLSRPRSLKSFRKEKRDGDVTIAAACSKVATTKVNAAPFAPLSGVVGNHEKKKEAKAGADTKGNSSQAVSCRGRNKTRSGPTKVKRKAPPPPLPLSERPSVSHTSSSQSGLPRPVSARPSPPIPPPRQPPTRKAAPPRPPPPNMKQSGKKSDTTSVKKKENEMRHYPKDLNPFANFNGTTDNDCSSQNSGKASSARRQSHKRRRKNSKSGEYPMENNPFNDTDEMSETPSSTRRERRRRKRRESMNEEYKMGDISSSDADDMRIKPSSIRSQRRRTKRKESNGEKYKMEHNPSNDTDEENSSSILKSTDTSDMWSVSSLEDIQFVVNTAVVEEVNVKTALQGLAASNEKDEQVDREDYDDSKVQSFPSDKEVFPDDLPSTNKYNVPAIIGSTNLDASTAKDFSNASERSTINQAQPTEEVIAMEDCQGGDSFASIVSNQFPELAIYVETEIKVIEHKLLSLHKVMVKLELEMKEAMDTEDCEAEFESLSLDWLALNKFRSELDERKQDLLTLLEENQGTQRSGKECPGSYPQLDQHGLNNKLH</sequence>
<feature type="region of interest" description="Disordered" evidence="1">
    <location>
        <begin position="83"/>
        <end position="362"/>
    </location>
</feature>
<feature type="region of interest" description="Disordered" evidence="1">
    <location>
        <begin position="394"/>
        <end position="427"/>
    </location>
</feature>
<feature type="compositionally biased region" description="Polar residues" evidence="1">
    <location>
        <begin position="149"/>
        <end position="160"/>
    </location>
</feature>